<reference evidence="1" key="2">
    <citation type="submission" date="2015-06" db="UniProtKB">
        <authorList>
            <consortium name="EnsemblPlants"/>
        </authorList>
    </citation>
    <scope>IDENTIFICATION</scope>
</reference>
<dbReference type="EnsemblPlants" id="Bo01002s020.1">
    <property type="protein sequence ID" value="Bo01002s020.1"/>
    <property type="gene ID" value="Bo01002s020"/>
</dbReference>
<keyword evidence="2" id="KW-1185">Reference proteome</keyword>
<sequence length="56" mass="6480">MAMVRGVTRVHSSRNLSATTAEAMETHFTRIHHHRLTKARLKQCLTEFWKDSNSSL</sequence>
<dbReference type="Proteomes" id="UP000032141">
    <property type="component" value="Unassembled WGS sequence"/>
</dbReference>
<organism evidence="1 2">
    <name type="scientific">Brassica oleracea var. oleracea</name>
    <dbReference type="NCBI Taxonomy" id="109376"/>
    <lineage>
        <taxon>Eukaryota</taxon>
        <taxon>Viridiplantae</taxon>
        <taxon>Streptophyta</taxon>
        <taxon>Embryophyta</taxon>
        <taxon>Tracheophyta</taxon>
        <taxon>Spermatophyta</taxon>
        <taxon>Magnoliopsida</taxon>
        <taxon>eudicotyledons</taxon>
        <taxon>Gunneridae</taxon>
        <taxon>Pentapetalae</taxon>
        <taxon>rosids</taxon>
        <taxon>malvids</taxon>
        <taxon>Brassicales</taxon>
        <taxon>Brassicaceae</taxon>
        <taxon>Brassiceae</taxon>
        <taxon>Brassica</taxon>
    </lineage>
</organism>
<proteinExistence type="predicted"/>
<evidence type="ECO:0000313" key="1">
    <source>
        <dbReference type="EnsemblPlants" id="Bo01002s020.1"/>
    </source>
</evidence>
<reference evidence="1" key="1">
    <citation type="journal article" date="2014" name="Genome Biol.">
        <title>Transcriptome and methylome profiling reveals relics of genome dominance in the mesopolyploid Brassica oleracea.</title>
        <authorList>
            <person name="Parkin I.A."/>
            <person name="Koh C."/>
            <person name="Tang H."/>
            <person name="Robinson S.J."/>
            <person name="Kagale S."/>
            <person name="Clarke W.E."/>
            <person name="Town C.D."/>
            <person name="Nixon J."/>
            <person name="Krishnakumar V."/>
            <person name="Bidwell S.L."/>
            <person name="Denoeud F."/>
            <person name="Belcram H."/>
            <person name="Links M.G."/>
            <person name="Just J."/>
            <person name="Clarke C."/>
            <person name="Bender T."/>
            <person name="Huebert T."/>
            <person name="Mason A.S."/>
            <person name="Pires J.C."/>
            <person name="Barker G."/>
            <person name="Moore J."/>
            <person name="Walley P.G."/>
            <person name="Manoli S."/>
            <person name="Batley J."/>
            <person name="Edwards D."/>
            <person name="Nelson M.N."/>
            <person name="Wang X."/>
            <person name="Paterson A.H."/>
            <person name="King G."/>
            <person name="Bancroft I."/>
            <person name="Chalhoub B."/>
            <person name="Sharpe A.G."/>
        </authorList>
    </citation>
    <scope>NUCLEOTIDE SEQUENCE [LARGE SCALE GENOMIC DNA]</scope>
    <source>
        <strain evidence="1">cv. TO1000</strain>
    </source>
</reference>
<accession>A0A0D2ZSW3</accession>
<name>A0A0D2ZSW3_BRAOL</name>
<dbReference type="Gramene" id="Bo01002s020.1">
    <property type="protein sequence ID" value="Bo01002s020.1"/>
    <property type="gene ID" value="Bo01002s020"/>
</dbReference>
<protein>
    <submittedName>
        <fullName evidence="1">Uncharacterized protein</fullName>
    </submittedName>
</protein>
<dbReference type="HOGENOM" id="CLU_3017057_0_0_1"/>
<dbReference type="AlphaFoldDB" id="A0A0D2ZSW3"/>
<evidence type="ECO:0000313" key="2">
    <source>
        <dbReference type="Proteomes" id="UP000032141"/>
    </source>
</evidence>